<evidence type="ECO:0000313" key="5">
    <source>
        <dbReference type="Proteomes" id="UP000215335"/>
    </source>
</evidence>
<dbReference type="AlphaFoldDB" id="A0A232F832"/>
<feature type="compositionally biased region" description="Low complexity" evidence="2">
    <location>
        <begin position="566"/>
        <end position="575"/>
    </location>
</feature>
<dbReference type="PANTHER" id="PTHR15092">
    <property type="entry name" value="POLY A -SPECIFIC RIBONUCLEASE/TARGET OF EGR1, MEMBER 1"/>
    <property type="match status" value="1"/>
</dbReference>
<dbReference type="InterPro" id="IPR034042">
    <property type="entry name" value="PARN_R3H"/>
</dbReference>
<dbReference type="Gene3D" id="3.30.420.10">
    <property type="entry name" value="Ribonuclease H-like superfamily/Ribonuclease H"/>
    <property type="match status" value="2"/>
</dbReference>
<dbReference type="Pfam" id="PF04857">
    <property type="entry name" value="CAF1"/>
    <property type="match status" value="1"/>
</dbReference>
<evidence type="ECO:0000256" key="2">
    <source>
        <dbReference type="SAM" id="MobiDB-lite"/>
    </source>
</evidence>
<dbReference type="SUPFAM" id="SSF53098">
    <property type="entry name" value="Ribonuclease H-like"/>
    <property type="match status" value="1"/>
</dbReference>
<dbReference type="Pfam" id="PF08675">
    <property type="entry name" value="RNA_bind"/>
    <property type="match status" value="1"/>
</dbReference>
<dbReference type="InterPro" id="IPR035979">
    <property type="entry name" value="RBD_domain_sf"/>
</dbReference>
<dbReference type="GO" id="GO:0000289">
    <property type="term" value="P:nuclear-transcribed mRNA poly(A) tail shortening"/>
    <property type="evidence" value="ECO:0007669"/>
    <property type="project" value="TreeGrafter"/>
</dbReference>
<dbReference type="PANTHER" id="PTHR15092:SF44">
    <property type="entry name" value="POLY(A)-SPECIFIC RIBONUCLEASE PARN"/>
    <property type="match status" value="1"/>
</dbReference>
<protein>
    <recommendedName>
        <fullName evidence="3">Poly(A)-specific ribonuclease RNA-binding domain-containing protein</fullName>
    </recommendedName>
</protein>
<dbReference type="InterPro" id="IPR036397">
    <property type="entry name" value="RNaseH_sf"/>
</dbReference>
<dbReference type="InterPro" id="IPR012337">
    <property type="entry name" value="RNaseH-like_sf"/>
</dbReference>
<sequence length="834" mass="94171">MEVTRSNFQDVLKELDEVLDKATFLAIDGEFTGLNSGPEANAFDTPAQYYTKLRNGSMNFLLVQFGLSVFTYNSKTNLYSQRSYNFYVFPRPLDRTSPDCRFMCQASSIVFLANEGFDFNKLFKEGIPYLTKEDEEKLNRKMVDKQKVREEGLDLIPISDDDKPQIDEICSGIEDYVNSEDDGKELRIERCNAFIRRLVHQEARLRWSNKIRLETRNENGNQFIIVSKIGTKEEEEQKDSDWKERVKLEVQEAVGLSVLLRKIADSGKIIVGHNMLLDLCHIIHQFFSPLPESYHEFKSLVHCLFPRLLDTKIICQSSQFKDAIPSNLNHLLETLHSAPFSIPEIENIPDRSYNLNNDKSHEAGYDAYITGLCFISLCNRLGELQTPEVSTVLPDSPLLNQYLNKLLIARLKDYPHINLVGQDPNPSREHVFHITFPKQWKLSDLTSLFSPYGGAYVAWLSDTTAYAALYRRDQVSAVVQNLFKSTTHYSLKKYGEYQASVEIEETVTTPKTKTTTTTTTKPERKRKISDGRESPGDEGSAQNAEATGQEDTATADSPKDEEDGWSVASGNDSSSSTSAFLAAILAVAKISPDERARRDEERRRKRQSEEFCLVKKGGTGKLVSPRVELASSTRYTILSDLDDDEVAGFSGKKELVETDELEEGVLEVRRERVVESKLQGSPKKSRTTPVKSITDSPRATKRGSPKKNPTISSPEKRKQTATTSSPEKRKQTATTSSPTLTQTPAAEESPKLDDSKKANKQKQKATRSGIFFMKLMQIIALLSTFYIVNEEGSEIAPKHQFRSRRSIKKAKSIPSRLLKTTRGLDFGATRLMQT</sequence>
<dbReference type="GO" id="GO:1990432">
    <property type="term" value="P:siRNA 3'-end processing"/>
    <property type="evidence" value="ECO:0007669"/>
    <property type="project" value="TreeGrafter"/>
</dbReference>
<name>A0A232F832_9HYME</name>
<feature type="compositionally biased region" description="Low complexity" evidence="2">
    <location>
        <begin position="732"/>
        <end position="745"/>
    </location>
</feature>
<dbReference type="GO" id="GO:0005634">
    <property type="term" value="C:nucleus"/>
    <property type="evidence" value="ECO:0007669"/>
    <property type="project" value="InterPro"/>
</dbReference>
<evidence type="ECO:0000259" key="3">
    <source>
        <dbReference type="Pfam" id="PF08675"/>
    </source>
</evidence>
<proteinExistence type="inferred from homology"/>
<evidence type="ECO:0000256" key="1">
    <source>
        <dbReference type="ARBA" id="ARBA00008372"/>
    </source>
</evidence>
<dbReference type="CDD" id="cd12428">
    <property type="entry name" value="RRM_PARN"/>
    <property type="match status" value="1"/>
</dbReference>
<dbReference type="OrthoDB" id="1432093at2759"/>
<dbReference type="GO" id="GO:0004535">
    <property type="term" value="F:poly(A)-specific ribonuclease activity"/>
    <property type="evidence" value="ECO:0007669"/>
    <property type="project" value="InterPro"/>
</dbReference>
<evidence type="ECO:0000313" key="4">
    <source>
        <dbReference type="EMBL" id="OXU26994.1"/>
    </source>
</evidence>
<dbReference type="InterPro" id="IPR006941">
    <property type="entry name" value="RNase_CAF1"/>
</dbReference>
<dbReference type="SUPFAM" id="SSF54928">
    <property type="entry name" value="RNA-binding domain, RBD"/>
    <property type="match status" value="1"/>
</dbReference>
<dbReference type="SUPFAM" id="SSF82708">
    <property type="entry name" value="R3H domain"/>
    <property type="match status" value="1"/>
</dbReference>
<feature type="compositionally biased region" description="Basic and acidic residues" evidence="2">
    <location>
        <begin position="748"/>
        <end position="757"/>
    </location>
</feature>
<dbReference type="GO" id="GO:1990431">
    <property type="term" value="P:priRNA 3'-end processing"/>
    <property type="evidence" value="ECO:0007669"/>
    <property type="project" value="TreeGrafter"/>
</dbReference>
<feature type="compositionally biased region" description="Polar residues" evidence="2">
    <location>
        <begin position="540"/>
        <end position="555"/>
    </location>
</feature>
<dbReference type="InterPro" id="IPR051181">
    <property type="entry name" value="CAF1_poly(A)_ribonucleases"/>
</dbReference>
<dbReference type="InterPro" id="IPR036867">
    <property type="entry name" value="R3H_dom_sf"/>
</dbReference>
<comment type="similarity">
    <text evidence="1">Belongs to the CAF1 family.</text>
</comment>
<reference evidence="4 5" key="1">
    <citation type="journal article" date="2017" name="Curr. Biol.">
        <title>The Evolution of Venom by Co-option of Single-Copy Genes.</title>
        <authorList>
            <person name="Martinson E.O."/>
            <person name="Mrinalini"/>
            <person name="Kelkar Y.D."/>
            <person name="Chang C.H."/>
            <person name="Werren J.H."/>
        </authorList>
    </citation>
    <scope>NUCLEOTIDE SEQUENCE [LARGE SCALE GENOMIC DNA]</scope>
    <source>
        <strain evidence="4 5">Alberta</strain>
        <tissue evidence="4">Whole body</tissue>
    </source>
</reference>
<dbReference type="InterPro" id="IPR012677">
    <property type="entry name" value="Nucleotide-bd_a/b_plait_sf"/>
</dbReference>
<dbReference type="Proteomes" id="UP000215335">
    <property type="component" value="Unassembled WGS sequence"/>
</dbReference>
<feature type="compositionally biased region" description="Polar residues" evidence="2">
    <location>
        <begin position="687"/>
        <end position="697"/>
    </location>
</feature>
<dbReference type="EMBL" id="NNAY01000683">
    <property type="protein sequence ID" value="OXU26994.1"/>
    <property type="molecule type" value="Genomic_DNA"/>
</dbReference>
<dbReference type="Gene3D" id="3.30.70.330">
    <property type="match status" value="1"/>
</dbReference>
<feature type="region of interest" description="Disordered" evidence="2">
    <location>
        <begin position="509"/>
        <end position="575"/>
    </location>
</feature>
<accession>A0A232F832</accession>
<feature type="compositionally biased region" description="Low complexity" evidence="2">
    <location>
        <begin position="509"/>
        <end position="520"/>
    </location>
</feature>
<organism evidence="4 5">
    <name type="scientific">Trichomalopsis sarcophagae</name>
    <dbReference type="NCBI Taxonomy" id="543379"/>
    <lineage>
        <taxon>Eukaryota</taxon>
        <taxon>Metazoa</taxon>
        <taxon>Ecdysozoa</taxon>
        <taxon>Arthropoda</taxon>
        <taxon>Hexapoda</taxon>
        <taxon>Insecta</taxon>
        <taxon>Pterygota</taxon>
        <taxon>Neoptera</taxon>
        <taxon>Endopterygota</taxon>
        <taxon>Hymenoptera</taxon>
        <taxon>Apocrita</taxon>
        <taxon>Proctotrupomorpha</taxon>
        <taxon>Chalcidoidea</taxon>
        <taxon>Pteromalidae</taxon>
        <taxon>Pteromalinae</taxon>
        <taxon>Trichomalopsis</taxon>
    </lineage>
</organism>
<dbReference type="FunFam" id="3.30.420.10:FF:000035">
    <property type="entry name" value="Poly(A)-specific ribonuclease PARN"/>
    <property type="match status" value="1"/>
</dbReference>
<dbReference type="STRING" id="543379.A0A232F832"/>
<keyword evidence="5" id="KW-1185">Reference proteome</keyword>
<gene>
    <name evidence="4" type="ORF">TSAR_013925</name>
</gene>
<feature type="domain" description="Poly(A)-specific ribonuclease RNA-binding" evidence="3">
    <location>
        <begin position="421"/>
        <end position="499"/>
    </location>
</feature>
<dbReference type="GO" id="GO:0046872">
    <property type="term" value="F:metal ion binding"/>
    <property type="evidence" value="ECO:0007669"/>
    <property type="project" value="InterPro"/>
</dbReference>
<dbReference type="InterPro" id="IPR014789">
    <property type="entry name" value="PolyA-riboNase_RNA-binding"/>
</dbReference>
<dbReference type="CDD" id="cd02637">
    <property type="entry name" value="R3H_PARN"/>
    <property type="match status" value="1"/>
</dbReference>
<feature type="compositionally biased region" description="Basic and acidic residues" evidence="2">
    <location>
        <begin position="666"/>
        <end position="675"/>
    </location>
</feature>
<dbReference type="GO" id="GO:0003723">
    <property type="term" value="F:RNA binding"/>
    <property type="evidence" value="ECO:0007669"/>
    <property type="project" value="InterPro"/>
</dbReference>
<comment type="caution">
    <text evidence="4">The sequence shown here is derived from an EMBL/GenBank/DDBJ whole genome shotgun (WGS) entry which is preliminary data.</text>
</comment>
<feature type="region of interest" description="Disordered" evidence="2">
    <location>
        <begin position="653"/>
        <end position="765"/>
    </location>
</feature>
<dbReference type="GO" id="GO:0005737">
    <property type="term" value="C:cytoplasm"/>
    <property type="evidence" value="ECO:0007669"/>
    <property type="project" value="InterPro"/>
</dbReference>
<feature type="non-terminal residue" evidence="4">
    <location>
        <position position="834"/>
    </location>
</feature>